<keyword evidence="1" id="KW-0472">Membrane</keyword>
<protein>
    <submittedName>
        <fullName evidence="2">Uncharacterized protein</fullName>
    </submittedName>
</protein>
<keyword evidence="3" id="KW-1185">Reference proteome</keyword>
<organism evidence="2 3">
    <name type="scientific">Thiopseudomonas denitrificans</name>
    <dbReference type="NCBI Taxonomy" id="1501432"/>
    <lineage>
        <taxon>Bacteria</taxon>
        <taxon>Pseudomonadati</taxon>
        <taxon>Pseudomonadota</taxon>
        <taxon>Gammaproteobacteria</taxon>
        <taxon>Pseudomonadales</taxon>
        <taxon>Pseudomonadaceae</taxon>
        <taxon>Thiopseudomonas</taxon>
    </lineage>
</organism>
<accession>A0A4R6TRX7</accession>
<evidence type="ECO:0000313" key="2">
    <source>
        <dbReference type="EMBL" id="TDQ34795.1"/>
    </source>
</evidence>
<evidence type="ECO:0000256" key="1">
    <source>
        <dbReference type="SAM" id="Phobius"/>
    </source>
</evidence>
<dbReference type="AlphaFoldDB" id="A0A4R6TRX7"/>
<name>A0A4R6TRX7_9GAMM</name>
<feature type="transmembrane region" description="Helical" evidence="1">
    <location>
        <begin position="77"/>
        <end position="101"/>
    </location>
</feature>
<sequence length="171" mass="19044">MVRASLIRCCIWRYKNLTRPGTAMSFSLRLRLHYKAARAGGVKSQPGITMGRRYRRRRNNLGSVVTDVVRVASRLPWWGALLVGIFAYLVIHIGLGGYLEGQLAAQTGSQFYPILEVRNGRFIRLASWVGHACLLAGAFFAIRNHFFGANAQRTEKGIVGVVARILGRSID</sequence>
<gene>
    <name evidence="2" type="ORF">DFQ45_11744</name>
</gene>
<keyword evidence="1" id="KW-1133">Transmembrane helix</keyword>
<comment type="caution">
    <text evidence="2">The sequence shown here is derived from an EMBL/GenBank/DDBJ whole genome shotgun (WGS) entry which is preliminary data.</text>
</comment>
<keyword evidence="1" id="KW-0812">Transmembrane</keyword>
<proteinExistence type="predicted"/>
<dbReference type="Proteomes" id="UP000294575">
    <property type="component" value="Unassembled WGS sequence"/>
</dbReference>
<evidence type="ECO:0000313" key="3">
    <source>
        <dbReference type="Proteomes" id="UP000294575"/>
    </source>
</evidence>
<reference evidence="2 3" key="1">
    <citation type="submission" date="2019-03" db="EMBL/GenBank/DDBJ databases">
        <title>Genomic Encyclopedia of Type Strains, Phase IV (KMG-IV): sequencing the most valuable type-strain genomes for metagenomic binning, comparative biology and taxonomic classification.</title>
        <authorList>
            <person name="Goeker M."/>
        </authorList>
    </citation>
    <scope>NUCLEOTIDE SEQUENCE [LARGE SCALE GENOMIC DNA]</scope>
    <source>
        <strain evidence="2 3">DSM 28679</strain>
    </source>
</reference>
<feature type="transmembrane region" description="Helical" evidence="1">
    <location>
        <begin position="122"/>
        <end position="142"/>
    </location>
</feature>
<dbReference type="EMBL" id="SNYK01000017">
    <property type="protein sequence ID" value="TDQ34795.1"/>
    <property type="molecule type" value="Genomic_DNA"/>
</dbReference>